<organism evidence="1 2">
    <name type="scientific">Sphingobium quisquiliarum P25</name>
    <dbReference type="NCBI Taxonomy" id="1329909"/>
    <lineage>
        <taxon>Bacteria</taxon>
        <taxon>Pseudomonadati</taxon>
        <taxon>Pseudomonadota</taxon>
        <taxon>Alphaproteobacteria</taxon>
        <taxon>Sphingomonadales</taxon>
        <taxon>Sphingomonadaceae</taxon>
        <taxon>Sphingobium</taxon>
    </lineage>
</organism>
<evidence type="ECO:0000313" key="2">
    <source>
        <dbReference type="Proteomes" id="UP000015525"/>
    </source>
</evidence>
<keyword evidence="2" id="KW-1185">Reference proteome</keyword>
<sequence>MRSSGLMSQTERQIAALAAMSSAALKAEWQRLTGTAPPRISPAMMRLALAWEWQARAHGGLSRQTSQKLAQLAGTKSRTAEARAGMRLVREWNGAAHVVTVGEDRVIRWNGREWRSLSEVARAITGTRWSGPAFFGLRQKAAA</sequence>
<dbReference type="Proteomes" id="UP000015525">
    <property type="component" value="Unassembled WGS sequence"/>
</dbReference>
<comment type="caution">
    <text evidence="1">The sequence shown here is derived from an EMBL/GenBank/DDBJ whole genome shotgun (WGS) entry which is preliminary data.</text>
</comment>
<dbReference type="AlphaFoldDB" id="T0GXS0"/>
<name>T0GXS0_9SPHN</name>
<protein>
    <recommendedName>
        <fullName evidence="3">DUF2924 domain-containing protein</fullName>
    </recommendedName>
</protein>
<dbReference type="InterPro" id="IPR021322">
    <property type="entry name" value="DUF2924"/>
</dbReference>
<dbReference type="PATRIC" id="fig|1329909.3.peg.2456"/>
<evidence type="ECO:0000313" key="1">
    <source>
        <dbReference type="EMBL" id="EQB05497.1"/>
    </source>
</evidence>
<evidence type="ECO:0008006" key="3">
    <source>
        <dbReference type="Google" id="ProtNLM"/>
    </source>
</evidence>
<gene>
    <name evidence="1" type="ORF">L288_12695</name>
</gene>
<dbReference type="Pfam" id="PF11149">
    <property type="entry name" value="DUF2924"/>
    <property type="match status" value="1"/>
</dbReference>
<reference evidence="1 2" key="1">
    <citation type="journal article" date="2013" name="Genome Announc.">
        <title>Draft Genome Sequence of Sphingobium quisquiliarum Strain P25T, a Novel Hexachlorocyclohexane (HCH)-Degrading Bacterium Isolated from an HCH Dumpsite.</title>
        <authorList>
            <person name="Kumar Singh A."/>
            <person name="Sangwan N."/>
            <person name="Sharma A."/>
            <person name="Gupta V."/>
            <person name="Khurana J.P."/>
            <person name="Lal R."/>
        </authorList>
    </citation>
    <scope>NUCLEOTIDE SEQUENCE [LARGE SCALE GENOMIC DNA]</scope>
    <source>
        <strain evidence="1 2">P25</strain>
    </source>
</reference>
<dbReference type="EMBL" id="ATHO01000109">
    <property type="protein sequence ID" value="EQB05497.1"/>
    <property type="molecule type" value="Genomic_DNA"/>
</dbReference>
<accession>T0GXS0</accession>
<proteinExistence type="predicted"/>